<dbReference type="PANTHER" id="PTHR33238:SF11">
    <property type="entry name" value="TRANSCRIPTIONAL REGULATOR MNTR"/>
    <property type="match status" value="1"/>
</dbReference>
<protein>
    <submittedName>
        <fullName evidence="4">Metal-dependent transcriptional regulator</fullName>
    </submittedName>
</protein>
<dbReference type="GO" id="GO:0046914">
    <property type="term" value="F:transition metal ion binding"/>
    <property type="evidence" value="ECO:0007669"/>
    <property type="project" value="InterPro"/>
</dbReference>
<dbReference type="AlphaFoldDB" id="A0AAE3AEU3"/>
<dbReference type="SUPFAM" id="SSF46785">
    <property type="entry name" value="Winged helix' DNA-binding domain"/>
    <property type="match status" value="1"/>
</dbReference>
<reference evidence="4" key="1">
    <citation type="submission" date="2021-10" db="EMBL/GenBank/DDBJ databases">
        <title>Anaerobic single-cell dispensing facilitates the cultivation of human gut bacteria.</title>
        <authorList>
            <person name="Afrizal A."/>
        </authorList>
    </citation>
    <scope>NUCLEOTIDE SEQUENCE</scope>
    <source>
        <strain evidence="4">CLA-AA-H272</strain>
    </source>
</reference>
<dbReference type="Pfam" id="PF09339">
    <property type="entry name" value="HTH_IclR"/>
    <property type="match status" value="1"/>
</dbReference>
<dbReference type="InterPro" id="IPR022689">
    <property type="entry name" value="Iron_dep_repressor"/>
</dbReference>
<dbReference type="EMBL" id="JAJEPW010000013">
    <property type="protein sequence ID" value="MCC2129100.1"/>
    <property type="molecule type" value="Genomic_DNA"/>
</dbReference>
<dbReference type="RefSeq" id="WP_302928397.1">
    <property type="nucleotide sequence ID" value="NZ_JAJEPW010000013.1"/>
</dbReference>
<dbReference type="GO" id="GO:0003677">
    <property type="term" value="F:DNA binding"/>
    <property type="evidence" value="ECO:0007669"/>
    <property type="project" value="InterPro"/>
</dbReference>
<evidence type="ECO:0000313" key="4">
    <source>
        <dbReference type="EMBL" id="MCC2129100.1"/>
    </source>
</evidence>
<dbReference type="SMART" id="SM00529">
    <property type="entry name" value="HTH_DTXR"/>
    <property type="match status" value="1"/>
</dbReference>
<comment type="subunit">
    <text evidence="2">Homodimer.</text>
</comment>
<dbReference type="PROSITE" id="PS50944">
    <property type="entry name" value="HTH_DTXR"/>
    <property type="match status" value="1"/>
</dbReference>
<accession>A0AAE3AEU3</accession>
<evidence type="ECO:0000259" key="3">
    <source>
        <dbReference type="PROSITE" id="PS50944"/>
    </source>
</evidence>
<dbReference type="GO" id="GO:0003700">
    <property type="term" value="F:DNA-binding transcription factor activity"/>
    <property type="evidence" value="ECO:0007669"/>
    <property type="project" value="InterPro"/>
</dbReference>
<evidence type="ECO:0000256" key="1">
    <source>
        <dbReference type="ARBA" id="ARBA00004496"/>
    </source>
</evidence>
<sequence>MSNCPQAMTPASIRYLLVLDDLCREGRGVRSVEIAARMNVSKPSAHSMLQNLCQAGLVEKERYGTVFLTPEGRRAAAEYAACFGPLCRRMQQALGLEEDACQTAVCAILAQSQDRLPQLRDRLLSAEQ</sequence>
<dbReference type="Proteomes" id="UP001199319">
    <property type="component" value="Unassembled WGS sequence"/>
</dbReference>
<dbReference type="InterPro" id="IPR036390">
    <property type="entry name" value="WH_DNA-bd_sf"/>
</dbReference>
<keyword evidence="5" id="KW-1185">Reference proteome</keyword>
<dbReference type="InterPro" id="IPR022687">
    <property type="entry name" value="HTH_DTXR"/>
</dbReference>
<dbReference type="Gene3D" id="1.10.10.10">
    <property type="entry name" value="Winged helix-like DNA-binding domain superfamily/Winged helix DNA-binding domain"/>
    <property type="match status" value="1"/>
</dbReference>
<comment type="caution">
    <text evidence="4">The sequence shown here is derived from an EMBL/GenBank/DDBJ whole genome shotgun (WGS) entry which is preliminary data.</text>
</comment>
<evidence type="ECO:0000313" key="5">
    <source>
        <dbReference type="Proteomes" id="UP001199319"/>
    </source>
</evidence>
<evidence type="ECO:0000256" key="2">
    <source>
        <dbReference type="ARBA" id="ARBA00011738"/>
    </source>
</evidence>
<dbReference type="PANTHER" id="PTHR33238">
    <property type="entry name" value="IRON (METAL) DEPENDENT REPRESSOR, DTXR FAMILY"/>
    <property type="match status" value="1"/>
</dbReference>
<comment type="subcellular location">
    <subcellularLocation>
        <location evidence="1">Cytoplasm</location>
    </subcellularLocation>
</comment>
<dbReference type="InterPro" id="IPR036388">
    <property type="entry name" value="WH-like_DNA-bd_sf"/>
</dbReference>
<gene>
    <name evidence="4" type="ORF">LKD37_06145</name>
</gene>
<feature type="domain" description="HTH dtxR-type" evidence="3">
    <location>
        <begin position="8"/>
        <end position="69"/>
    </location>
</feature>
<organism evidence="4 5">
    <name type="scientific">Brotocaccenecus cirricatena</name>
    <dbReference type="NCBI Taxonomy" id="3064195"/>
    <lineage>
        <taxon>Bacteria</taxon>
        <taxon>Bacillati</taxon>
        <taxon>Bacillota</taxon>
        <taxon>Clostridia</taxon>
        <taxon>Eubacteriales</taxon>
        <taxon>Oscillospiraceae</taxon>
        <taxon>Brotocaccenecus</taxon>
    </lineage>
</organism>
<proteinExistence type="predicted"/>
<name>A0AAE3AEU3_9FIRM</name>
<dbReference type="GO" id="GO:0005737">
    <property type="term" value="C:cytoplasm"/>
    <property type="evidence" value="ECO:0007669"/>
    <property type="project" value="UniProtKB-SubCell"/>
</dbReference>
<dbReference type="InterPro" id="IPR050536">
    <property type="entry name" value="DtxR_MntR_Metal-Reg"/>
</dbReference>
<dbReference type="InterPro" id="IPR005471">
    <property type="entry name" value="Tscrpt_reg_IclR_N"/>
</dbReference>